<organism evidence="1 2">
    <name type="scientific">Candidatus Desulfosporosinus infrequens</name>
    <dbReference type="NCBI Taxonomy" id="2043169"/>
    <lineage>
        <taxon>Bacteria</taxon>
        <taxon>Bacillati</taxon>
        <taxon>Bacillota</taxon>
        <taxon>Clostridia</taxon>
        <taxon>Eubacteriales</taxon>
        <taxon>Desulfitobacteriaceae</taxon>
        <taxon>Desulfosporosinus</taxon>
    </lineage>
</organism>
<proteinExistence type="predicted"/>
<protein>
    <submittedName>
        <fullName evidence="1">Uncharacterized protein</fullName>
    </submittedName>
</protein>
<sequence length="53" mass="6144">MVRTSPAIIGIHSSKPIHVSRLDEKYIFTLPLLFLPTFQPKIPPIWIVRMCLK</sequence>
<dbReference type="AlphaFoldDB" id="A0A2U3LTM2"/>
<evidence type="ECO:0000313" key="2">
    <source>
        <dbReference type="Proteomes" id="UP000238916"/>
    </source>
</evidence>
<evidence type="ECO:0000313" key="1">
    <source>
        <dbReference type="EMBL" id="SPF55208.1"/>
    </source>
</evidence>
<name>A0A2U3LTM2_9FIRM</name>
<accession>A0A2U3LTM2</accession>
<reference evidence="2" key="1">
    <citation type="submission" date="2018-02" db="EMBL/GenBank/DDBJ databases">
        <authorList>
            <person name="Hausmann B."/>
        </authorList>
    </citation>
    <scope>NUCLEOTIDE SEQUENCE [LARGE SCALE GENOMIC DNA]</scope>
    <source>
        <strain evidence="2">Peat soil MAG SbF1</strain>
    </source>
</reference>
<gene>
    <name evidence="1" type="ORF">SBF1_8000003</name>
</gene>
<dbReference type="EMBL" id="OMOF01000780">
    <property type="protein sequence ID" value="SPF55208.1"/>
    <property type="molecule type" value="Genomic_DNA"/>
</dbReference>
<dbReference type="Proteomes" id="UP000238916">
    <property type="component" value="Unassembled WGS sequence"/>
</dbReference>